<dbReference type="RefSeq" id="WP_169698294.1">
    <property type="nucleotide sequence ID" value="NZ_LS974202.1"/>
</dbReference>
<organism evidence="2 3">
    <name type="scientific">Mesotoga infera</name>
    <dbReference type="NCBI Taxonomy" id="1236046"/>
    <lineage>
        <taxon>Bacteria</taxon>
        <taxon>Thermotogati</taxon>
        <taxon>Thermotogota</taxon>
        <taxon>Thermotogae</taxon>
        <taxon>Kosmotogales</taxon>
        <taxon>Kosmotogaceae</taxon>
        <taxon>Mesotoga</taxon>
    </lineage>
</organism>
<sequence>MFFSISPKTKRSELFDREREMNELKRATDNDRLIVLDGLRRTGKTSLLKVFLNDTENFKAFIDCRHFVRGNVIDSVEFNNALIDSIEKETKTGKFRKLLESISSMTIRDVQLSFEKSRRQRNLASVLKKLDTTLERKSVKFIVALDEAQNLRFYGKGGRDFLNLLAYTFDNLKNIIFILTGSEVGLLFDFLKLEDPDEPLYARYITEITLKRFSREESMQFLIAGLDEIGVNFNKSDLEKVITTLDGVVGYLAIFGYEVYKNGPDFETALERAGVMAKGLVKKEIDSLLARSINYGYALKAVAFGMERYSQIKKYIEANFGPIHDSTLSNILNGLVKQSFLEISFSKSMKSYSIPDPITSSFCASMNLKQ</sequence>
<dbReference type="Proteomes" id="UP000250796">
    <property type="component" value="Chromosome MESINF"/>
</dbReference>
<proteinExistence type="predicted"/>
<evidence type="ECO:0000259" key="1">
    <source>
        <dbReference type="Pfam" id="PF01637"/>
    </source>
</evidence>
<dbReference type="InterPro" id="IPR036388">
    <property type="entry name" value="WH-like_DNA-bd_sf"/>
</dbReference>
<evidence type="ECO:0000313" key="3">
    <source>
        <dbReference type="Proteomes" id="UP000250796"/>
    </source>
</evidence>
<dbReference type="GO" id="GO:0005524">
    <property type="term" value="F:ATP binding"/>
    <property type="evidence" value="ECO:0007669"/>
    <property type="project" value="InterPro"/>
</dbReference>
<dbReference type="InterPro" id="IPR011579">
    <property type="entry name" value="ATPase_dom"/>
</dbReference>
<dbReference type="PANTHER" id="PTHR34301">
    <property type="entry name" value="DNA-BINDING PROTEIN-RELATED"/>
    <property type="match status" value="1"/>
</dbReference>
<dbReference type="KEGG" id="minf:MESINF_0410"/>
<dbReference type="Gene3D" id="1.10.10.10">
    <property type="entry name" value="Winged helix-like DNA-binding domain superfamily/Winged helix DNA-binding domain"/>
    <property type="match status" value="1"/>
</dbReference>
<dbReference type="SUPFAM" id="SSF52540">
    <property type="entry name" value="P-loop containing nucleoside triphosphate hydrolases"/>
    <property type="match status" value="1"/>
</dbReference>
<dbReference type="PANTHER" id="PTHR34301:SF8">
    <property type="entry name" value="ATPASE DOMAIN-CONTAINING PROTEIN"/>
    <property type="match status" value="1"/>
</dbReference>
<dbReference type="InterPro" id="IPR036390">
    <property type="entry name" value="WH_DNA-bd_sf"/>
</dbReference>
<name>A0A7Z7LDH4_9BACT</name>
<dbReference type="SUPFAM" id="SSF46785">
    <property type="entry name" value="Winged helix' DNA-binding domain"/>
    <property type="match status" value="1"/>
</dbReference>
<gene>
    <name evidence="2" type="ORF">MESINF_0410</name>
</gene>
<dbReference type="EMBL" id="LS974202">
    <property type="protein sequence ID" value="SSC11859.1"/>
    <property type="molecule type" value="Genomic_DNA"/>
</dbReference>
<evidence type="ECO:0000313" key="2">
    <source>
        <dbReference type="EMBL" id="SSC11859.1"/>
    </source>
</evidence>
<dbReference type="Gene3D" id="1.10.8.60">
    <property type="match status" value="1"/>
</dbReference>
<dbReference type="AlphaFoldDB" id="A0A7Z7LDH4"/>
<reference evidence="2 3" key="1">
    <citation type="submission" date="2017-01" db="EMBL/GenBank/DDBJ databases">
        <authorList>
            <person name="Erauso G."/>
        </authorList>
    </citation>
    <scope>NUCLEOTIDE SEQUENCE [LARGE SCALE GENOMIC DNA]</scope>
    <source>
        <strain evidence="2">MESINF1</strain>
    </source>
</reference>
<dbReference type="Gene3D" id="3.40.50.300">
    <property type="entry name" value="P-loop containing nucleotide triphosphate hydrolases"/>
    <property type="match status" value="1"/>
</dbReference>
<dbReference type="Pfam" id="PF01637">
    <property type="entry name" value="ATPase_2"/>
    <property type="match status" value="1"/>
</dbReference>
<keyword evidence="3" id="KW-1185">Reference proteome</keyword>
<dbReference type="InterPro" id="IPR027417">
    <property type="entry name" value="P-loop_NTPase"/>
</dbReference>
<protein>
    <submittedName>
        <fullName evidence="2">ATPase</fullName>
    </submittedName>
</protein>
<accession>A0A7Z7LDH4</accession>
<feature type="domain" description="ATPase" evidence="1">
    <location>
        <begin position="14"/>
        <end position="253"/>
    </location>
</feature>